<keyword evidence="5" id="KW-0004">4Fe-4S</keyword>
<feature type="region of interest" description="Disordered" evidence="14">
    <location>
        <begin position="766"/>
        <end position="804"/>
    </location>
</feature>
<dbReference type="GO" id="GO:0046872">
    <property type="term" value="F:metal ion binding"/>
    <property type="evidence" value="ECO:0007669"/>
    <property type="project" value="UniProtKB-KW"/>
</dbReference>
<feature type="region of interest" description="Disordered" evidence="14">
    <location>
        <begin position="34"/>
        <end position="59"/>
    </location>
</feature>
<proteinExistence type="inferred from homology"/>
<comment type="catalytic activity">
    <reaction evidence="12">
        <text>N(1)-methylguanosine(37) in tRNA(Phe) + pyruvate + S-adenosyl-L-methionine = 4-demethylwyosine(37) in tRNA(Phe) + 5'-deoxyadenosine + L-methionine + CO2 + H2O</text>
        <dbReference type="Rhea" id="RHEA:36347"/>
        <dbReference type="Rhea" id="RHEA-COMP:10164"/>
        <dbReference type="Rhea" id="RHEA-COMP:10165"/>
        <dbReference type="ChEBI" id="CHEBI:15361"/>
        <dbReference type="ChEBI" id="CHEBI:15377"/>
        <dbReference type="ChEBI" id="CHEBI:16526"/>
        <dbReference type="ChEBI" id="CHEBI:17319"/>
        <dbReference type="ChEBI" id="CHEBI:57844"/>
        <dbReference type="ChEBI" id="CHEBI:59789"/>
        <dbReference type="ChEBI" id="CHEBI:64315"/>
        <dbReference type="ChEBI" id="CHEBI:73542"/>
        <dbReference type="EC" id="4.1.3.44"/>
    </reaction>
</comment>
<evidence type="ECO:0000256" key="9">
    <source>
        <dbReference type="ARBA" id="ARBA00023004"/>
    </source>
</evidence>
<evidence type="ECO:0000313" key="19">
    <source>
        <dbReference type="Proteomes" id="UP001054902"/>
    </source>
</evidence>
<keyword evidence="8" id="KW-0479">Metal-binding</keyword>
<dbReference type="InterPro" id="IPR058240">
    <property type="entry name" value="rSAM_sf"/>
</dbReference>
<dbReference type="PANTHER" id="PTHR13930">
    <property type="entry name" value="S-ADENOSYL-L-METHIONINE-DEPENDENT TRNA 4-DEMETHYLWYOSINE SYNTHASE"/>
    <property type="match status" value="1"/>
</dbReference>
<comment type="similarity">
    <text evidence="3">Belongs to the TYW1 family.</text>
</comment>
<keyword evidence="7" id="KW-0819">tRNA processing</keyword>
<dbReference type="Proteomes" id="UP001054902">
    <property type="component" value="Unassembled WGS sequence"/>
</dbReference>
<evidence type="ECO:0000256" key="6">
    <source>
        <dbReference type="ARBA" id="ARBA00022691"/>
    </source>
</evidence>
<dbReference type="EC" id="4.1.3.44" evidence="4"/>
<keyword evidence="6" id="KW-0949">S-adenosyl-L-methionine</keyword>
<accession>A0AAD3CFX8</accession>
<dbReference type="SUPFAM" id="SSF52218">
    <property type="entry name" value="Flavoproteins"/>
    <property type="match status" value="1"/>
</dbReference>
<organism evidence="18 19">
    <name type="scientific">Chaetoceros tenuissimus</name>
    <dbReference type="NCBI Taxonomy" id="426638"/>
    <lineage>
        <taxon>Eukaryota</taxon>
        <taxon>Sar</taxon>
        <taxon>Stramenopiles</taxon>
        <taxon>Ochrophyta</taxon>
        <taxon>Bacillariophyta</taxon>
        <taxon>Coscinodiscophyceae</taxon>
        <taxon>Chaetocerotophycidae</taxon>
        <taxon>Chaetocerotales</taxon>
        <taxon>Chaetocerotaceae</taxon>
        <taxon>Chaetoceros</taxon>
    </lineage>
</organism>
<comment type="cofactor">
    <cofactor evidence="1">
        <name>[4Fe-4S] cluster</name>
        <dbReference type="ChEBI" id="CHEBI:49883"/>
    </cofactor>
</comment>
<dbReference type="InterPro" id="IPR007197">
    <property type="entry name" value="rSAM"/>
</dbReference>
<evidence type="ECO:0000256" key="1">
    <source>
        <dbReference type="ARBA" id="ARBA00001966"/>
    </source>
</evidence>
<evidence type="ECO:0000256" key="2">
    <source>
        <dbReference type="ARBA" id="ARBA00004797"/>
    </source>
</evidence>
<evidence type="ECO:0000256" key="7">
    <source>
        <dbReference type="ARBA" id="ARBA00022694"/>
    </source>
</evidence>
<keyword evidence="15" id="KW-1133">Transmembrane helix</keyword>
<dbReference type="InterPro" id="IPR029039">
    <property type="entry name" value="Flavoprotein-like_sf"/>
</dbReference>
<dbReference type="GO" id="GO:0031591">
    <property type="term" value="P:wybutosine biosynthetic process"/>
    <property type="evidence" value="ECO:0007669"/>
    <property type="project" value="TreeGrafter"/>
</dbReference>
<dbReference type="InterPro" id="IPR013917">
    <property type="entry name" value="tRNA_wybutosine-synth"/>
</dbReference>
<dbReference type="PANTHER" id="PTHR13930:SF0">
    <property type="entry name" value="S-ADENOSYL-L-METHIONINE-DEPENDENT TRNA 4-DEMETHYLWYOSINE SYNTHASE TYW1-RELATED"/>
    <property type="match status" value="1"/>
</dbReference>
<dbReference type="InterPro" id="IPR034556">
    <property type="entry name" value="tRNA_wybutosine-synthase"/>
</dbReference>
<evidence type="ECO:0000256" key="8">
    <source>
        <dbReference type="ARBA" id="ARBA00022723"/>
    </source>
</evidence>
<evidence type="ECO:0000259" key="17">
    <source>
        <dbReference type="PROSITE" id="PS51918"/>
    </source>
</evidence>
<reference evidence="18 19" key="1">
    <citation type="journal article" date="2021" name="Sci. Rep.">
        <title>The genome of the diatom Chaetoceros tenuissimus carries an ancient integrated fragment of an extant virus.</title>
        <authorList>
            <person name="Hongo Y."/>
            <person name="Kimura K."/>
            <person name="Takaki Y."/>
            <person name="Yoshida Y."/>
            <person name="Baba S."/>
            <person name="Kobayashi G."/>
            <person name="Nagasaki K."/>
            <person name="Hano T."/>
            <person name="Tomaru Y."/>
        </authorList>
    </citation>
    <scope>NUCLEOTIDE SEQUENCE [LARGE SCALE GENOMIC DNA]</scope>
    <source>
        <strain evidence="18 19">NIES-3715</strain>
    </source>
</reference>
<protein>
    <recommendedName>
        <fullName evidence="4">tRNA 4-demethylwyosine synthase (AdoMet-dependent)</fullName>
        <ecNumber evidence="4">4.1.3.44</ecNumber>
    </recommendedName>
</protein>
<dbReference type="SFLD" id="SFLDF00284">
    <property type="entry name" value="tRNA_wybutosine-synthesizing"/>
    <property type="match status" value="1"/>
</dbReference>
<dbReference type="PROSITE" id="PS50902">
    <property type="entry name" value="FLAVODOXIN_LIKE"/>
    <property type="match status" value="1"/>
</dbReference>
<keyword evidence="19" id="KW-1185">Reference proteome</keyword>
<keyword evidence="13" id="KW-0175">Coiled coil</keyword>
<evidence type="ECO:0000256" key="14">
    <source>
        <dbReference type="SAM" id="MobiDB-lite"/>
    </source>
</evidence>
<dbReference type="GO" id="GO:0051539">
    <property type="term" value="F:4 iron, 4 sulfur cluster binding"/>
    <property type="evidence" value="ECO:0007669"/>
    <property type="project" value="UniProtKB-KW"/>
</dbReference>
<comment type="pathway">
    <text evidence="2">tRNA modification; wybutosine-tRNA(Phe) biosynthesis.</text>
</comment>
<keyword evidence="10" id="KW-0411">Iron-sulfur</keyword>
<dbReference type="InterPro" id="IPR008254">
    <property type="entry name" value="Flavodoxin/NO_synth"/>
</dbReference>
<dbReference type="Gene3D" id="3.20.20.70">
    <property type="entry name" value="Aldolase class I"/>
    <property type="match status" value="1"/>
</dbReference>
<keyword evidence="9" id="KW-0408">Iron</keyword>
<feature type="compositionally biased region" description="Basic residues" evidence="14">
    <location>
        <begin position="771"/>
        <end position="781"/>
    </location>
</feature>
<evidence type="ECO:0000256" key="12">
    <source>
        <dbReference type="ARBA" id="ARBA00049466"/>
    </source>
</evidence>
<keyword evidence="15" id="KW-0812">Transmembrane</keyword>
<feature type="transmembrane region" description="Helical" evidence="15">
    <location>
        <begin position="7"/>
        <end position="28"/>
    </location>
</feature>
<gene>
    <name evidence="18" type="ORF">CTEN210_01382</name>
</gene>
<dbReference type="EMBL" id="BLLK01000020">
    <property type="protein sequence ID" value="GFH44908.1"/>
    <property type="molecule type" value="Genomic_DNA"/>
</dbReference>
<dbReference type="PROSITE" id="PS51918">
    <property type="entry name" value="RADICAL_SAM"/>
    <property type="match status" value="1"/>
</dbReference>
<name>A0AAD3CFX8_9STRA</name>
<keyword evidence="15" id="KW-0472">Membrane</keyword>
<feature type="compositionally biased region" description="Acidic residues" evidence="14">
    <location>
        <begin position="332"/>
        <end position="363"/>
    </location>
</feature>
<dbReference type="Pfam" id="PF04055">
    <property type="entry name" value="Radical_SAM"/>
    <property type="match status" value="1"/>
</dbReference>
<feature type="domain" description="Radical SAM core" evidence="17">
    <location>
        <begin position="432"/>
        <end position="676"/>
    </location>
</feature>
<feature type="region of interest" description="Disordered" evidence="14">
    <location>
        <begin position="325"/>
        <end position="363"/>
    </location>
</feature>
<dbReference type="SFLD" id="SFLDG01071">
    <property type="entry name" value="tRNA_wybutosine-synthesizing"/>
    <property type="match status" value="1"/>
</dbReference>
<keyword evidence="11" id="KW-0456">Lyase</keyword>
<dbReference type="AlphaFoldDB" id="A0AAD3CFX8"/>
<dbReference type="GO" id="GO:0010181">
    <property type="term" value="F:FMN binding"/>
    <property type="evidence" value="ECO:0007669"/>
    <property type="project" value="InterPro"/>
</dbReference>
<dbReference type="Gene3D" id="3.40.50.360">
    <property type="match status" value="1"/>
</dbReference>
<evidence type="ECO:0000259" key="16">
    <source>
        <dbReference type="PROSITE" id="PS50902"/>
    </source>
</evidence>
<evidence type="ECO:0000256" key="15">
    <source>
        <dbReference type="SAM" id="Phobius"/>
    </source>
</evidence>
<feature type="compositionally biased region" description="Basic and acidic residues" evidence="14">
    <location>
        <begin position="782"/>
        <end position="804"/>
    </location>
</feature>
<feature type="region of interest" description="Disordered" evidence="14">
    <location>
        <begin position="196"/>
        <end position="216"/>
    </location>
</feature>
<feature type="compositionally biased region" description="Basic and acidic residues" evidence="14">
    <location>
        <begin position="38"/>
        <end position="59"/>
    </location>
</feature>
<dbReference type="Pfam" id="PF08608">
    <property type="entry name" value="Wyosine_form"/>
    <property type="match status" value="1"/>
</dbReference>
<feature type="coiled-coil region" evidence="13">
    <location>
        <begin position="656"/>
        <end position="683"/>
    </location>
</feature>
<evidence type="ECO:0000256" key="4">
    <source>
        <dbReference type="ARBA" id="ARBA00012821"/>
    </source>
</evidence>
<dbReference type="SUPFAM" id="SSF102114">
    <property type="entry name" value="Radical SAM enzymes"/>
    <property type="match status" value="1"/>
</dbReference>
<evidence type="ECO:0000256" key="10">
    <source>
        <dbReference type="ARBA" id="ARBA00023014"/>
    </source>
</evidence>
<dbReference type="SFLD" id="SFLDS00029">
    <property type="entry name" value="Radical_SAM"/>
    <property type="match status" value="1"/>
</dbReference>
<evidence type="ECO:0000313" key="18">
    <source>
        <dbReference type="EMBL" id="GFH44908.1"/>
    </source>
</evidence>
<evidence type="ECO:0000256" key="3">
    <source>
        <dbReference type="ARBA" id="ARBA00010115"/>
    </source>
</evidence>
<feature type="domain" description="Flavodoxin-like" evidence="16">
    <location>
        <begin position="89"/>
        <end position="286"/>
    </location>
</feature>
<dbReference type="Pfam" id="PF00258">
    <property type="entry name" value="Flavodoxin_1"/>
    <property type="match status" value="1"/>
</dbReference>
<evidence type="ECO:0000256" key="11">
    <source>
        <dbReference type="ARBA" id="ARBA00023239"/>
    </source>
</evidence>
<sequence length="848" mass="95706">MKTAKSSLTSTAIVAGITAISVAGYILFKQNKSSARSTETKEEPSAIKEEKQENEVKEVEKPASIPAQIDLSAQNSLSVYRRIQKPNTITIAYASTTGTCKGFAESLEKNLNKILAKSQCAVTVQACTTDELDWWDELLNNEQEEDSSHNDEKETPPIVIFILPTWTGGTLPEQFASILTNLEEISNDWRVAPRPLRQNEEVDGSKRKKDAHRTDTKSIQVASFGMGSTAYDNSTFCKPAKDVFKHFMKLGARSLLTSHGKSVVGMGDDDAGDCKAVFEEWMDRVLDKVREVNGMNVIPESNSGCCKSNENAESCACQEEKTSEDVGCCSNNEDEDMFSDDEEDDDDDYSAYESDYDDEEKEPDVMDLEDIGNAMKPSQAKRVPKEMVTPKQAIALKKEGYKIIGTHSAVKLCRWTKHQLRGRGGCYKHTFYGITSYQCMEATPSLACANKCVFCWRHHKNPVGREWRWKMDDPNEIVDQAVKEHVNMIKEAKGIPGVKKDRWEEAHTVRHCALSLVGEPIMYPKIDEFLADLHRRNISTFLVTNGQHPKAIETLRPITQLYVSVDASTPETLEAIDRPLFKDAWERLRYSLKCLKDKGQRTVARLTVVKGWNSDEISGYAKLIALGHCSLVEVKGVTFCGKSDASNLNMSNTPWHHEVVAMVQKLQQELQKIRDETPEGKEKIPEYGLACEHKHSVSVLLARVDQFAVDDPETGKRKWRTWIDYDKFQRLAAKNVEDPTFTFGVEDYVEDTPEWALFGAEEEGFDPTDTRHRKKKKHPKYTKFDTDGVPTHDDEHKPLSEEERSRLRNLMEEKKKQIGDGVSVIDLKGGEKIIDDASLMFRGLTIVK</sequence>
<evidence type="ECO:0000256" key="13">
    <source>
        <dbReference type="SAM" id="Coils"/>
    </source>
</evidence>
<dbReference type="GO" id="GO:0102521">
    <property type="term" value="F:tRNA-4-demethylwyosine synthase activity"/>
    <property type="evidence" value="ECO:0007669"/>
    <property type="project" value="UniProtKB-EC"/>
</dbReference>
<evidence type="ECO:0000256" key="5">
    <source>
        <dbReference type="ARBA" id="ARBA00022485"/>
    </source>
</evidence>
<comment type="caution">
    <text evidence="18">The sequence shown here is derived from an EMBL/GenBank/DDBJ whole genome shotgun (WGS) entry which is preliminary data.</text>
</comment>
<dbReference type="CDD" id="cd01335">
    <property type="entry name" value="Radical_SAM"/>
    <property type="match status" value="1"/>
</dbReference>
<dbReference type="InterPro" id="IPR013785">
    <property type="entry name" value="Aldolase_TIM"/>
</dbReference>